<reference evidence="1" key="1">
    <citation type="submission" date="2020-10" db="EMBL/GenBank/DDBJ databases">
        <authorList>
            <person name="Kusch S."/>
        </authorList>
    </citation>
    <scope>NUCLEOTIDE SEQUENCE</scope>
    <source>
        <strain evidence="1">SwB9</strain>
    </source>
</reference>
<sequence>MQPCYQFEITGSIATNGKQRTTSKSVSKYHCKARTTLGLPEHGLDLDRLPERLCYSDLSSRSVDPLVS</sequence>
<evidence type="ECO:0000313" key="1">
    <source>
        <dbReference type="EMBL" id="CAD6444919.1"/>
    </source>
</evidence>
<dbReference type="Proteomes" id="UP000624404">
    <property type="component" value="Unassembled WGS sequence"/>
</dbReference>
<organism evidence="1 2">
    <name type="scientific">Sclerotinia trifoliorum</name>
    <dbReference type="NCBI Taxonomy" id="28548"/>
    <lineage>
        <taxon>Eukaryota</taxon>
        <taxon>Fungi</taxon>
        <taxon>Dikarya</taxon>
        <taxon>Ascomycota</taxon>
        <taxon>Pezizomycotina</taxon>
        <taxon>Leotiomycetes</taxon>
        <taxon>Helotiales</taxon>
        <taxon>Sclerotiniaceae</taxon>
        <taxon>Sclerotinia</taxon>
    </lineage>
</organism>
<accession>A0A8H2VTQ9</accession>
<name>A0A8H2VTQ9_9HELO</name>
<protein>
    <submittedName>
        <fullName evidence="1">E57af872-f238-4fb7-98ce-a63a0c1a567b-CDS</fullName>
    </submittedName>
</protein>
<evidence type="ECO:0000313" key="2">
    <source>
        <dbReference type="Proteomes" id="UP000624404"/>
    </source>
</evidence>
<comment type="caution">
    <text evidence="1">The sequence shown here is derived from an EMBL/GenBank/DDBJ whole genome shotgun (WGS) entry which is preliminary data.</text>
</comment>
<gene>
    <name evidence="1" type="ORF">SCLTRI_LOCUS4712</name>
</gene>
<keyword evidence="2" id="KW-1185">Reference proteome</keyword>
<dbReference type="AlphaFoldDB" id="A0A8H2VTQ9"/>
<dbReference type="EMBL" id="CAJHIA010000013">
    <property type="protein sequence ID" value="CAD6444919.1"/>
    <property type="molecule type" value="Genomic_DNA"/>
</dbReference>
<proteinExistence type="predicted"/>